<gene>
    <name evidence="1" type="ORF">Ctob_002752</name>
</gene>
<evidence type="ECO:0000313" key="1">
    <source>
        <dbReference type="EMBL" id="KOO23590.1"/>
    </source>
</evidence>
<sequence length="189" mass="20604">MGKGATQHVVETRKPKAIDVPPELVSWMNPIGSFSDELVPQARRYYKSHPSTTGQLTAGQFGGAIGYPRPSVTSNEDPLIKEKMRTFPDNHPSFGSVPNLKAMGAPALVFTQGDSTQWESTTRATIDLHKPTLKNRKEGKASVEALFGAGDLYTVPIDSYVAPVGAPPTISRDQRVFKHMGTLSRLGKW</sequence>
<dbReference type="AlphaFoldDB" id="A0A0M0JAS9"/>
<keyword evidence="2" id="KW-1185">Reference proteome</keyword>
<comment type="caution">
    <text evidence="1">The sequence shown here is derived from an EMBL/GenBank/DDBJ whole genome shotgun (WGS) entry which is preliminary data.</text>
</comment>
<proteinExistence type="predicted"/>
<reference evidence="2" key="1">
    <citation type="journal article" date="2015" name="PLoS Genet.">
        <title>Genome Sequence and Transcriptome Analyses of Chrysochromulina tobin: Metabolic Tools for Enhanced Algal Fitness in the Prominent Order Prymnesiales (Haptophyceae).</title>
        <authorList>
            <person name="Hovde B.T."/>
            <person name="Deodato C.R."/>
            <person name="Hunsperger H.M."/>
            <person name="Ryken S.A."/>
            <person name="Yost W."/>
            <person name="Jha R.K."/>
            <person name="Patterson J."/>
            <person name="Monnat R.J. Jr."/>
            <person name="Barlow S.B."/>
            <person name="Starkenburg S.R."/>
            <person name="Cattolico R.A."/>
        </authorList>
    </citation>
    <scope>NUCLEOTIDE SEQUENCE</scope>
    <source>
        <strain evidence="2">CCMP291</strain>
    </source>
</reference>
<protein>
    <submittedName>
        <fullName evidence="1">Uncharacterized protein</fullName>
    </submittedName>
</protein>
<dbReference type="EMBL" id="JWZX01003176">
    <property type="protein sequence ID" value="KOO23590.1"/>
    <property type="molecule type" value="Genomic_DNA"/>
</dbReference>
<organism evidence="1 2">
    <name type="scientific">Chrysochromulina tobinii</name>
    <dbReference type="NCBI Taxonomy" id="1460289"/>
    <lineage>
        <taxon>Eukaryota</taxon>
        <taxon>Haptista</taxon>
        <taxon>Haptophyta</taxon>
        <taxon>Prymnesiophyceae</taxon>
        <taxon>Prymnesiales</taxon>
        <taxon>Chrysochromulinaceae</taxon>
        <taxon>Chrysochromulina</taxon>
    </lineage>
</organism>
<dbReference type="Proteomes" id="UP000037460">
    <property type="component" value="Unassembled WGS sequence"/>
</dbReference>
<evidence type="ECO:0000313" key="2">
    <source>
        <dbReference type="Proteomes" id="UP000037460"/>
    </source>
</evidence>
<accession>A0A0M0JAS9</accession>
<name>A0A0M0JAS9_9EUKA</name>